<evidence type="ECO:0000256" key="2">
    <source>
        <dbReference type="ARBA" id="ARBA00022448"/>
    </source>
</evidence>
<feature type="transmembrane region" description="Helical" evidence="7">
    <location>
        <begin position="163"/>
        <end position="186"/>
    </location>
</feature>
<dbReference type="PANTHER" id="PTHR43045">
    <property type="entry name" value="SHIKIMATE TRANSPORTER"/>
    <property type="match status" value="1"/>
</dbReference>
<keyword evidence="5 7" id="KW-1133">Transmembrane helix</keyword>
<feature type="transmembrane region" description="Helical" evidence="7">
    <location>
        <begin position="442"/>
        <end position="466"/>
    </location>
</feature>
<dbReference type="Pfam" id="PF00083">
    <property type="entry name" value="Sugar_tr"/>
    <property type="match status" value="1"/>
</dbReference>
<dbReference type="GO" id="GO:0005886">
    <property type="term" value="C:plasma membrane"/>
    <property type="evidence" value="ECO:0007669"/>
    <property type="project" value="UniProtKB-SubCell"/>
</dbReference>
<dbReference type="GO" id="GO:0022857">
    <property type="term" value="F:transmembrane transporter activity"/>
    <property type="evidence" value="ECO:0007669"/>
    <property type="project" value="InterPro"/>
</dbReference>
<evidence type="ECO:0000256" key="5">
    <source>
        <dbReference type="ARBA" id="ARBA00022989"/>
    </source>
</evidence>
<evidence type="ECO:0000313" key="9">
    <source>
        <dbReference type="EMBL" id="KPA89777.1"/>
    </source>
</evidence>
<feature type="transmembrane region" description="Helical" evidence="7">
    <location>
        <begin position="60"/>
        <end position="82"/>
    </location>
</feature>
<dbReference type="InterPro" id="IPR036259">
    <property type="entry name" value="MFS_trans_sf"/>
</dbReference>
<dbReference type="PROSITE" id="PS50850">
    <property type="entry name" value="MFS"/>
    <property type="match status" value="1"/>
</dbReference>
<evidence type="ECO:0000256" key="3">
    <source>
        <dbReference type="ARBA" id="ARBA00022475"/>
    </source>
</evidence>
<gene>
    <name evidence="9" type="ORF">PF66_03630</name>
</gene>
<evidence type="ECO:0000313" key="10">
    <source>
        <dbReference type="Proteomes" id="UP000037931"/>
    </source>
</evidence>
<evidence type="ECO:0000259" key="8">
    <source>
        <dbReference type="PROSITE" id="PS50850"/>
    </source>
</evidence>
<dbReference type="RefSeq" id="WP_054063421.1">
    <property type="nucleotide sequence ID" value="NZ_JSYZ01000014.1"/>
</dbReference>
<feature type="transmembrane region" description="Helical" evidence="7">
    <location>
        <begin position="94"/>
        <end position="113"/>
    </location>
</feature>
<proteinExistence type="predicted"/>
<dbReference type="Proteomes" id="UP000037931">
    <property type="component" value="Unassembled WGS sequence"/>
</dbReference>
<dbReference type="PATRIC" id="fig|50340.43.peg.929"/>
<dbReference type="InterPro" id="IPR020846">
    <property type="entry name" value="MFS_dom"/>
</dbReference>
<dbReference type="Gene3D" id="1.20.1250.20">
    <property type="entry name" value="MFS general substrate transporter like domains"/>
    <property type="match status" value="2"/>
</dbReference>
<sequence length="540" mass="58631">MSDYIQQQSASVSASSGKEERRIIFASSLGTVFEWYDFFLYGALAAVISKQFFAGVNDTTAFIFALMAFAAGFLVRPFGALVFGRLGDMIGRKYTFLMTIILMGLSTFAVGLLPTYASIGIAAPIILVLLRMLQGLALGGEYGGAATYVAEHAPAGKRGFHTGWIQSTATLGLLLSLLVVLASRYISGDQFETWGWRLPFLLSIVLLAISTWIRMSMHESPAFVKMKAQGKASHSPIRESFGSWQNLKIVLTALFSINAGQAVTFYTAQFYVLFFMTQMLKMDPGQANTLLIISVVIGAPFFVLFGWLSDKVGRKPILMMGLLLATVCYFPLFKALSHYANPQIDAASRQAPIVVTADPAGCTFQFDPVGKARFDSPCDKVKTFLVKQGLPYSSQSAAAGSEVTVTVGAQKINGFDEAAMRAAISQAGYPAKAEAATVNQPMVVLLIVLLILIATMTYGPLAAVMVELFPTRIRYTSMSLPYHIGNGWFGGFLPTVSFALVVYTGDIFYGLWYPVLITGVSLVVGLFCLKETRDVDIDKV</sequence>
<evidence type="ECO:0000256" key="1">
    <source>
        <dbReference type="ARBA" id="ARBA00004651"/>
    </source>
</evidence>
<dbReference type="PROSITE" id="PS00217">
    <property type="entry name" value="SUGAR_TRANSPORT_2"/>
    <property type="match status" value="1"/>
</dbReference>
<dbReference type="AlphaFoldDB" id="A0A0M9GFC2"/>
<keyword evidence="6 7" id="KW-0472">Membrane</keyword>
<dbReference type="OrthoDB" id="3690818at2"/>
<keyword evidence="10" id="KW-1185">Reference proteome</keyword>
<reference evidence="9 10" key="1">
    <citation type="journal article" date="2015" name="PLoS ONE">
        <title>Rice-Infecting Pseudomonas Genomes Are Highly Accessorized and Harbor Multiple Putative Virulence Mechanisms to Cause Sheath Brown Rot.</title>
        <authorList>
            <person name="Quibod I.L."/>
            <person name="Grande G."/>
            <person name="Oreiro E.G."/>
            <person name="Borja F.N."/>
            <person name="Dossa G.S."/>
            <person name="Mauleon R."/>
            <person name="Cruz C.V."/>
            <person name="Oliva R."/>
        </authorList>
    </citation>
    <scope>NUCLEOTIDE SEQUENCE [LARGE SCALE GENOMIC DNA]</scope>
    <source>
        <strain evidence="9 10">IRRI 6609</strain>
    </source>
</reference>
<feature type="transmembrane region" description="Helical" evidence="7">
    <location>
        <begin position="511"/>
        <end position="529"/>
    </location>
</feature>
<evidence type="ECO:0000256" key="6">
    <source>
        <dbReference type="ARBA" id="ARBA00023136"/>
    </source>
</evidence>
<comment type="caution">
    <text evidence="9">The sequence shown here is derived from an EMBL/GenBank/DDBJ whole genome shotgun (WGS) entry which is preliminary data.</text>
</comment>
<name>A0A0M9GFC2_9PSED</name>
<organism evidence="9 10">
    <name type="scientific">Pseudomonas asplenii</name>
    <dbReference type="NCBI Taxonomy" id="53407"/>
    <lineage>
        <taxon>Bacteria</taxon>
        <taxon>Pseudomonadati</taxon>
        <taxon>Pseudomonadota</taxon>
        <taxon>Gammaproteobacteria</taxon>
        <taxon>Pseudomonadales</taxon>
        <taxon>Pseudomonadaceae</taxon>
        <taxon>Pseudomonas</taxon>
    </lineage>
</organism>
<dbReference type="FunFam" id="1.20.1250.20:FF:000001">
    <property type="entry name" value="Dicarboxylate MFS transporter"/>
    <property type="match status" value="1"/>
</dbReference>
<protein>
    <submittedName>
        <fullName evidence="9">Nitrate/nitrite transporter</fullName>
    </submittedName>
</protein>
<dbReference type="InterPro" id="IPR005828">
    <property type="entry name" value="MFS_sugar_transport-like"/>
</dbReference>
<feature type="transmembrane region" description="Helical" evidence="7">
    <location>
        <begin position="249"/>
        <end position="275"/>
    </location>
</feature>
<evidence type="ECO:0000256" key="4">
    <source>
        <dbReference type="ARBA" id="ARBA00022692"/>
    </source>
</evidence>
<feature type="transmembrane region" description="Helical" evidence="7">
    <location>
        <begin position="487"/>
        <end position="505"/>
    </location>
</feature>
<comment type="subcellular location">
    <subcellularLocation>
        <location evidence="1">Cell membrane</location>
        <topology evidence="1">Multi-pass membrane protein</topology>
    </subcellularLocation>
</comment>
<keyword evidence="2" id="KW-0813">Transport</keyword>
<dbReference type="STRING" id="50340.PF66_03630"/>
<keyword evidence="4 7" id="KW-0812">Transmembrane</keyword>
<feature type="transmembrane region" description="Helical" evidence="7">
    <location>
        <begin position="198"/>
        <end position="217"/>
    </location>
</feature>
<feature type="transmembrane region" description="Helical" evidence="7">
    <location>
        <begin position="287"/>
        <end position="309"/>
    </location>
</feature>
<evidence type="ECO:0000256" key="7">
    <source>
        <dbReference type="SAM" id="Phobius"/>
    </source>
</evidence>
<dbReference type="SUPFAM" id="SSF103473">
    <property type="entry name" value="MFS general substrate transporter"/>
    <property type="match status" value="1"/>
</dbReference>
<dbReference type="EMBL" id="JSYZ01000014">
    <property type="protein sequence ID" value="KPA89777.1"/>
    <property type="molecule type" value="Genomic_DNA"/>
</dbReference>
<accession>A0A0M9GFC2</accession>
<keyword evidence="3" id="KW-1003">Cell membrane</keyword>
<feature type="domain" description="Major facilitator superfamily (MFS) profile" evidence="8">
    <location>
        <begin position="23"/>
        <end position="533"/>
    </location>
</feature>
<dbReference type="PANTHER" id="PTHR43045:SF7">
    <property type="entry name" value="MAJOR FACILITATOR SUPERFAMILY TRANSPORTER"/>
    <property type="match status" value="1"/>
</dbReference>
<feature type="transmembrane region" description="Helical" evidence="7">
    <location>
        <begin position="23"/>
        <end position="48"/>
    </location>
</feature>
<dbReference type="InterPro" id="IPR005829">
    <property type="entry name" value="Sugar_transporter_CS"/>
</dbReference>
<feature type="transmembrane region" description="Helical" evidence="7">
    <location>
        <begin position="316"/>
        <end position="333"/>
    </location>
</feature>
<dbReference type="CDD" id="cd17369">
    <property type="entry name" value="MFS_ShiA_like"/>
    <property type="match status" value="1"/>
</dbReference>